<dbReference type="EMBL" id="JADFTS010000008">
    <property type="protein sequence ID" value="KAF9594974.1"/>
    <property type="molecule type" value="Genomic_DNA"/>
</dbReference>
<gene>
    <name evidence="2" type="ORF">IFM89_035747</name>
</gene>
<name>A0A835H8Y8_9MAGN</name>
<evidence type="ECO:0000313" key="3">
    <source>
        <dbReference type="Proteomes" id="UP000631114"/>
    </source>
</evidence>
<proteinExistence type="predicted"/>
<protein>
    <submittedName>
        <fullName evidence="2">Uncharacterized protein</fullName>
    </submittedName>
</protein>
<keyword evidence="3" id="KW-1185">Reference proteome</keyword>
<feature type="region of interest" description="Disordered" evidence="1">
    <location>
        <begin position="44"/>
        <end position="78"/>
    </location>
</feature>
<evidence type="ECO:0000313" key="2">
    <source>
        <dbReference type="EMBL" id="KAF9594974.1"/>
    </source>
</evidence>
<organism evidence="2 3">
    <name type="scientific">Coptis chinensis</name>
    <dbReference type="NCBI Taxonomy" id="261450"/>
    <lineage>
        <taxon>Eukaryota</taxon>
        <taxon>Viridiplantae</taxon>
        <taxon>Streptophyta</taxon>
        <taxon>Embryophyta</taxon>
        <taxon>Tracheophyta</taxon>
        <taxon>Spermatophyta</taxon>
        <taxon>Magnoliopsida</taxon>
        <taxon>Ranunculales</taxon>
        <taxon>Ranunculaceae</taxon>
        <taxon>Coptidoideae</taxon>
        <taxon>Coptis</taxon>
    </lineage>
</organism>
<reference evidence="2 3" key="1">
    <citation type="submission" date="2020-10" db="EMBL/GenBank/DDBJ databases">
        <title>The Coptis chinensis genome and diversification of protoberbering-type alkaloids.</title>
        <authorList>
            <person name="Wang B."/>
            <person name="Shu S."/>
            <person name="Song C."/>
            <person name="Liu Y."/>
        </authorList>
    </citation>
    <scope>NUCLEOTIDE SEQUENCE [LARGE SCALE GENOMIC DNA]</scope>
    <source>
        <strain evidence="2">HL-2020</strain>
        <tissue evidence="2">Leaf</tissue>
    </source>
</reference>
<sequence length="104" mass="12453">MPPERHGRGVTPTSYFGSQLSSDNWVNDLENHVVEMKRVVEEKEEERHREIEDMRRQAQDKDEQRQREMDEMKRQFDARDADMEARLMQKLLEMTTTCSHLSSN</sequence>
<dbReference type="Proteomes" id="UP000631114">
    <property type="component" value="Unassembled WGS sequence"/>
</dbReference>
<comment type="caution">
    <text evidence="2">The sequence shown here is derived from an EMBL/GenBank/DDBJ whole genome shotgun (WGS) entry which is preliminary data.</text>
</comment>
<accession>A0A835H8Y8</accession>
<dbReference type="AlphaFoldDB" id="A0A835H8Y8"/>
<evidence type="ECO:0000256" key="1">
    <source>
        <dbReference type="SAM" id="MobiDB-lite"/>
    </source>
</evidence>